<organism evidence="1 2">
    <name type="scientific">Pontibacillus salipaludis</name>
    <dbReference type="NCBI Taxonomy" id="1697394"/>
    <lineage>
        <taxon>Bacteria</taxon>
        <taxon>Bacillati</taxon>
        <taxon>Bacillota</taxon>
        <taxon>Bacilli</taxon>
        <taxon>Bacillales</taxon>
        <taxon>Bacillaceae</taxon>
        <taxon>Pontibacillus</taxon>
    </lineage>
</organism>
<dbReference type="Proteomes" id="UP000642571">
    <property type="component" value="Unassembled WGS sequence"/>
</dbReference>
<name>A0ABQ1PLN7_9BACI</name>
<evidence type="ECO:0000313" key="1">
    <source>
        <dbReference type="EMBL" id="GGC99268.1"/>
    </source>
</evidence>
<sequence>MNKMKHPSFIQDIINATEKGNKDNISRTKCYQEFYLTNKEIQWAFLASMVSRNAGWNMTDLKVHPMKDLLSRDVRQQLFATFERANWLIFRDAYPQLLLYKRSIEKGEPLFRHLSTINVSQFMIREWESFWHTKDKKRLVKALIINEQNVIEKPVIQHPFFKKRVFHRVPYLSQDFFHLSAVLFPTTTGKLYGASVHDFTNVSKRISLGKKLYQLLFHPQFYPLFHQFAVQTEPIGSRTEYEQYFLLPVAKTPMLRVMYPIIHHRDNIRPDWYLSGRSVKKNWWRDEGYKTNMDVSHRFYAKRFAMLAFQQLKSPQ</sequence>
<dbReference type="InterPro" id="IPR019658">
    <property type="entry name" value="DUF2515"/>
</dbReference>
<accession>A0ABQ1PLN7</accession>
<keyword evidence="2" id="KW-1185">Reference proteome</keyword>
<evidence type="ECO:0000313" key="2">
    <source>
        <dbReference type="Proteomes" id="UP000642571"/>
    </source>
</evidence>
<proteinExistence type="predicted"/>
<comment type="caution">
    <text evidence="1">The sequence shown here is derived from an EMBL/GenBank/DDBJ whole genome shotgun (WGS) entry which is preliminary data.</text>
</comment>
<evidence type="ECO:0008006" key="3">
    <source>
        <dbReference type="Google" id="ProtNLM"/>
    </source>
</evidence>
<dbReference type="EMBL" id="BMIN01000001">
    <property type="protein sequence ID" value="GGC99268.1"/>
    <property type="molecule type" value="Genomic_DNA"/>
</dbReference>
<protein>
    <recommendedName>
        <fullName evidence="3">DUF2515 domain-containing protein</fullName>
    </recommendedName>
</protein>
<gene>
    <name evidence="1" type="ORF">GCM10011389_03150</name>
</gene>
<dbReference type="Pfam" id="PF10720">
    <property type="entry name" value="DUF2515"/>
    <property type="match status" value="1"/>
</dbReference>
<reference evidence="2" key="1">
    <citation type="journal article" date="2019" name="Int. J. Syst. Evol. Microbiol.">
        <title>The Global Catalogue of Microorganisms (GCM) 10K type strain sequencing project: providing services to taxonomists for standard genome sequencing and annotation.</title>
        <authorList>
            <consortium name="The Broad Institute Genomics Platform"/>
            <consortium name="The Broad Institute Genome Sequencing Center for Infectious Disease"/>
            <person name="Wu L."/>
            <person name="Ma J."/>
        </authorList>
    </citation>
    <scope>NUCLEOTIDE SEQUENCE [LARGE SCALE GENOMIC DNA]</scope>
    <source>
        <strain evidence="2">CGMCC 1.15353</strain>
    </source>
</reference>